<feature type="region of interest" description="Disordered" evidence="1">
    <location>
        <begin position="70"/>
        <end position="99"/>
    </location>
</feature>
<keyword evidence="3" id="KW-1185">Reference proteome</keyword>
<proteinExistence type="predicted"/>
<dbReference type="RefSeq" id="WP_147166907.1">
    <property type="nucleotide sequence ID" value="NZ_VOOR01000013.1"/>
</dbReference>
<protein>
    <submittedName>
        <fullName evidence="2">Uncharacterized protein</fullName>
    </submittedName>
</protein>
<dbReference type="EMBL" id="VOOR01000013">
    <property type="protein sequence ID" value="TXB63731.1"/>
    <property type="molecule type" value="Genomic_DNA"/>
</dbReference>
<comment type="caution">
    <text evidence="2">The sequence shown here is derived from an EMBL/GenBank/DDBJ whole genome shotgun (WGS) entry which is preliminary data.</text>
</comment>
<dbReference type="Proteomes" id="UP000321580">
    <property type="component" value="Unassembled WGS sequence"/>
</dbReference>
<sequence>MSIKTDNRSIALRALSAFQAFEEEYMRQEQAANAEMAKHLLNAVQQAGLELGTQGLKRCMLYVSGQMVKDGEKKDKQSNGTDHQADKPDGEGKKKDGDTAKKFGLPQAYLRLYEQMAQFVGIDPGSFQYYILAGADCNAIAELEARLAFFLLCLKRLATIAYVENNTKENGKTDKS</sequence>
<dbReference type="AlphaFoldDB" id="A0A5C6RN07"/>
<gene>
    <name evidence="2" type="ORF">FRY97_07880</name>
</gene>
<evidence type="ECO:0000313" key="2">
    <source>
        <dbReference type="EMBL" id="TXB63731.1"/>
    </source>
</evidence>
<evidence type="ECO:0000313" key="3">
    <source>
        <dbReference type="Proteomes" id="UP000321580"/>
    </source>
</evidence>
<evidence type="ECO:0000256" key="1">
    <source>
        <dbReference type="SAM" id="MobiDB-lite"/>
    </source>
</evidence>
<name>A0A5C6RN07_9BACT</name>
<organism evidence="2 3">
    <name type="scientific">Phaeodactylibacter luteus</name>
    <dbReference type="NCBI Taxonomy" id="1564516"/>
    <lineage>
        <taxon>Bacteria</taxon>
        <taxon>Pseudomonadati</taxon>
        <taxon>Bacteroidota</taxon>
        <taxon>Saprospiria</taxon>
        <taxon>Saprospirales</taxon>
        <taxon>Haliscomenobacteraceae</taxon>
        <taxon>Phaeodactylibacter</taxon>
    </lineage>
</organism>
<accession>A0A5C6RN07</accession>
<reference evidence="2 3" key="1">
    <citation type="submission" date="2019-08" db="EMBL/GenBank/DDBJ databases">
        <title>Genome of Phaeodactylibacter luteus.</title>
        <authorList>
            <person name="Bowman J.P."/>
        </authorList>
    </citation>
    <scope>NUCLEOTIDE SEQUENCE [LARGE SCALE GENOMIC DNA]</scope>
    <source>
        <strain evidence="2 3">KCTC 42180</strain>
    </source>
</reference>